<dbReference type="Pfam" id="PF13076">
    <property type="entry name" value="Fur_reg_FbpA"/>
    <property type="match status" value="1"/>
</dbReference>
<keyword evidence="2" id="KW-1185">Reference proteome</keyword>
<protein>
    <submittedName>
        <fullName evidence="1">Fur-regulated basic protein FbpA</fullName>
    </submittedName>
</protein>
<organism evidence="1 2">
    <name type="scientific">Niallia taxi</name>
    <dbReference type="NCBI Taxonomy" id="2499688"/>
    <lineage>
        <taxon>Bacteria</taxon>
        <taxon>Bacillati</taxon>
        <taxon>Bacillota</taxon>
        <taxon>Bacilli</taxon>
        <taxon>Bacillales</taxon>
        <taxon>Bacillaceae</taxon>
        <taxon>Niallia</taxon>
    </lineage>
</organism>
<comment type="caution">
    <text evidence="1">The sequence shown here is derived from an EMBL/GenBank/DDBJ whole genome shotgun (WGS) entry which is preliminary data.</text>
</comment>
<evidence type="ECO:0000313" key="1">
    <source>
        <dbReference type="EMBL" id="RVT59859.1"/>
    </source>
</evidence>
<name>A0A3S2TSQ0_9BACI</name>
<evidence type="ECO:0000313" key="2">
    <source>
        <dbReference type="Proteomes" id="UP000288024"/>
    </source>
</evidence>
<sequence length="56" mass="6612">MIPLSIWSNAVEVRKAFIIDQLLSIGIYKKENVQLYELSISELESEYYLHIRGKRL</sequence>
<reference evidence="1 2" key="1">
    <citation type="submission" date="2019-01" db="EMBL/GenBank/DDBJ databases">
        <title>Bacillus sp. M5HDSG1-1, whole genome shotgun sequence.</title>
        <authorList>
            <person name="Tuo L."/>
        </authorList>
    </citation>
    <scope>NUCLEOTIDE SEQUENCE [LARGE SCALE GENOMIC DNA]</scope>
    <source>
        <strain evidence="1 2">M5HDSG1-1</strain>
    </source>
</reference>
<proteinExistence type="predicted"/>
<accession>A0A3S2TSQ0</accession>
<dbReference type="InterPro" id="IPR025072">
    <property type="entry name" value="Fur_reg_FbpA"/>
</dbReference>
<dbReference type="Proteomes" id="UP000288024">
    <property type="component" value="Unassembled WGS sequence"/>
</dbReference>
<dbReference type="AlphaFoldDB" id="A0A3S2TSQ0"/>
<gene>
    <name evidence="1" type="primary">fbpA</name>
    <name evidence="1" type="ORF">EM808_18235</name>
</gene>
<dbReference type="EMBL" id="RZTZ01000008">
    <property type="protein sequence ID" value="RVT59859.1"/>
    <property type="molecule type" value="Genomic_DNA"/>
</dbReference>